<feature type="domain" description="Retrovirus-related Pol polyprotein from transposon TNT 1-94-like beta-barrel" evidence="4">
    <location>
        <begin position="155"/>
        <end position="236"/>
    </location>
</feature>
<dbReference type="InterPro" id="IPR013103">
    <property type="entry name" value="RVT_2"/>
</dbReference>
<evidence type="ECO:0000259" key="4">
    <source>
        <dbReference type="Pfam" id="PF22936"/>
    </source>
</evidence>
<reference evidence="6" key="2">
    <citation type="submission" date="2022-01" db="EMBL/GenBank/DDBJ databases">
        <authorList>
            <person name="Yamashiro T."/>
            <person name="Shiraishi A."/>
            <person name="Satake H."/>
            <person name="Nakayama K."/>
        </authorList>
    </citation>
    <scope>NUCLEOTIDE SEQUENCE</scope>
</reference>
<evidence type="ECO:0000313" key="6">
    <source>
        <dbReference type="EMBL" id="GJS57918.1"/>
    </source>
</evidence>
<proteinExistence type="predicted"/>
<dbReference type="PANTHER" id="PTHR47592">
    <property type="entry name" value="PBF68 PROTEIN"/>
    <property type="match status" value="1"/>
</dbReference>
<dbReference type="Pfam" id="PF22936">
    <property type="entry name" value="Pol_BBD"/>
    <property type="match status" value="1"/>
</dbReference>
<dbReference type="InterPro" id="IPR057670">
    <property type="entry name" value="SH3_retrovirus"/>
</dbReference>
<keyword evidence="1" id="KW-0378">Hydrolase</keyword>
<dbReference type="Pfam" id="PF13976">
    <property type="entry name" value="gag_pre-integrs"/>
    <property type="match status" value="1"/>
</dbReference>
<dbReference type="SUPFAM" id="SSF56672">
    <property type="entry name" value="DNA/RNA polymerases"/>
    <property type="match status" value="1"/>
</dbReference>
<dbReference type="Proteomes" id="UP001151760">
    <property type="component" value="Unassembled WGS sequence"/>
</dbReference>
<dbReference type="InterPro" id="IPR043502">
    <property type="entry name" value="DNA/RNA_pol_sf"/>
</dbReference>
<name>A0ABQ4WYM5_9ASTR</name>
<evidence type="ECO:0000259" key="2">
    <source>
        <dbReference type="Pfam" id="PF07727"/>
    </source>
</evidence>
<dbReference type="CDD" id="cd09272">
    <property type="entry name" value="RNase_HI_RT_Ty1"/>
    <property type="match status" value="1"/>
</dbReference>
<sequence>MAAAAMKHMASNFAKLDKFEGVDFRIWQKKMHFLLSSMSVVYVLTTPIPDDGDDATVETIRRWQDSDKPKGSNVAGPLVVNMVECNNSSRYNDKNGKRKHHDNTKVILTRAKPTGPLINVAKLVTLKVIAKVLMLATKPMVQAQRVQWMDDDVVWWVDLGATVHVCKDRCWFKTYESLNDGSILHIGNESTALVHGRGCVDLRFSFGKIVLLFNVLHVPNIRKNFVSSSVLNHCGYKQVIKSNKFVSSKHGVFIGFGYLSNQMFRLNIVNDNIALAFMSTSKLNDSILWHARLGHVHFKRMPDMSKDGLIPDFDMDPKKCKTCMLTKITKKPFQNVKRKTEVLELIHSDLCDLHATPSLGNKKYFVTFIDDASRTESRVLREIVRLPDPKLKTLGERGVKCIFVGYVEHSKAFRFYVTEPNDSVSINSIIESRDAIFDKNRLSSVPKPSQRSLIKGIEDSSGSVVPEEEQGISNEVQDVAFWKETINNEMDFIMGNNTWVLVDLPPGCKPLGCKWIFKRKLKVDGIIKKFKARLVIQGFKQNSGIDYFDTYAPVARISTIRLLIAMASIHNLIIHQMDVNTTFLNGELEEEVYINQPRGFILPGNENKVCKLVKSLYGLKQTPKQWHQKFDEVVFSNGYLLNQADKCVYRKFNESGIGAINCLYVDDMLIFGTDQDQVNLTKVFYKGHEGVSAPMDISEKLMPSNGKVVSQLEYSRVIGCLMYVVTYTRPDIAFDVGKLSSGWVFLLGGGAISWASKKQTCITGSTLESEFVALATASKEAEWLKNLLLEIPLWSKPIAPIYIRYDSVATLTKA</sequence>
<keyword evidence="1" id="KW-0645">Protease</keyword>
<dbReference type="Pfam" id="PF25597">
    <property type="entry name" value="SH3_retrovirus"/>
    <property type="match status" value="1"/>
</dbReference>
<feature type="domain" description="Reverse transcriptase Ty1/copia-type" evidence="2">
    <location>
        <begin position="496"/>
        <end position="683"/>
    </location>
</feature>
<feature type="domain" description="Retroviral polymerase SH3-like" evidence="5">
    <location>
        <begin position="384"/>
        <end position="443"/>
    </location>
</feature>
<keyword evidence="1" id="KW-0064">Aspartyl protease</keyword>
<dbReference type="PANTHER" id="PTHR47592:SF29">
    <property type="entry name" value="ZINC FINGER, CCHC-TYPE"/>
    <property type="match status" value="1"/>
</dbReference>
<evidence type="ECO:0000259" key="5">
    <source>
        <dbReference type="Pfam" id="PF25597"/>
    </source>
</evidence>
<organism evidence="6 7">
    <name type="scientific">Tanacetum coccineum</name>
    <dbReference type="NCBI Taxonomy" id="301880"/>
    <lineage>
        <taxon>Eukaryota</taxon>
        <taxon>Viridiplantae</taxon>
        <taxon>Streptophyta</taxon>
        <taxon>Embryophyta</taxon>
        <taxon>Tracheophyta</taxon>
        <taxon>Spermatophyta</taxon>
        <taxon>Magnoliopsida</taxon>
        <taxon>eudicotyledons</taxon>
        <taxon>Gunneridae</taxon>
        <taxon>Pentapetalae</taxon>
        <taxon>asterids</taxon>
        <taxon>campanulids</taxon>
        <taxon>Asterales</taxon>
        <taxon>Asteraceae</taxon>
        <taxon>Asteroideae</taxon>
        <taxon>Anthemideae</taxon>
        <taxon>Anthemidinae</taxon>
        <taxon>Tanacetum</taxon>
    </lineage>
</organism>
<reference evidence="6" key="1">
    <citation type="journal article" date="2022" name="Int. J. Mol. Sci.">
        <title>Draft Genome of Tanacetum Coccineum: Genomic Comparison of Closely Related Tanacetum-Family Plants.</title>
        <authorList>
            <person name="Yamashiro T."/>
            <person name="Shiraishi A."/>
            <person name="Nakayama K."/>
            <person name="Satake H."/>
        </authorList>
    </citation>
    <scope>NUCLEOTIDE SEQUENCE</scope>
</reference>
<dbReference type="InterPro" id="IPR054722">
    <property type="entry name" value="PolX-like_BBD"/>
</dbReference>
<dbReference type="Pfam" id="PF07727">
    <property type="entry name" value="RVT_2"/>
    <property type="match status" value="1"/>
</dbReference>
<protein>
    <submittedName>
        <fullName evidence="6">Zinc finger, CCHC-type containing protein</fullName>
    </submittedName>
</protein>
<evidence type="ECO:0000259" key="3">
    <source>
        <dbReference type="Pfam" id="PF13976"/>
    </source>
</evidence>
<gene>
    <name evidence="6" type="ORF">Tco_0652702</name>
</gene>
<dbReference type="InterPro" id="IPR025724">
    <property type="entry name" value="GAG-pre-integrase_dom"/>
</dbReference>
<feature type="domain" description="GAG-pre-integrase" evidence="3">
    <location>
        <begin position="264"/>
        <end position="327"/>
    </location>
</feature>
<keyword evidence="7" id="KW-1185">Reference proteome</keyword>
<accession>A0ABQ4WYM5</accession>
<comment type="caution">
    <text evidence="6">The sequence shown here is derived from an EMBL/GenBank/DDBJ whole genome shotgun (WGS) entry which is preliminary data.</text>
</comment>
<dbReference type="EMBL" id="BQNB010009043">
    <property type="protein sequence ID" value="GJS57918.1"/>
    <property type="molecule type" value="Genomic_DNA"/>
</dbReference>
<evidence type="ECO:0000313" key="7">
    <source>
        <dbReference type="Proteomes" id="UP001151760"/>
    </source>
</evidence>
<evidence type="ECO:0000256" key="1">
    <source>
        <dbReference type="ARBA" id="ARBA00022750"/>
    </source>
</evidence>